<keyword evidence="6 11" id="KW-0813">Transport</keyword>
<sequence>MSRRRCLSVVTDICLGGDPIDSAPYGRPTSISNMPAEDMFDAKNPITGKISKIIEFNTQADESFFESLRVLSESYTSNDIRSRRNLRGTIEKSRLSLAEGFLQEMLAMKKVIVYGTRLILQGLDSLSAELDAMSTSCSRINERLMSSKSRMEELINQTNVNQARKNSVTLTHLAANAILSAFFIPPEDWSLLEEQINTKTSEILISKLERAKNIRQLIVNTMGVPSMSLVKDLLDSSTTYIDKAFEHLYHWIKREVSTQNFEAVEISIPFRKCLKELQERPIFFKYILDEYANARRQLIVEAFLRALTIGWNQDEGSSKPIEMQSHDPTRYTGDMLAWLHQAAASEKEYLRSLTSEKADKELVCDCLNNITSGLAHPLQLRLEQMLVTEHNSVVLYKVNNLLQFYTSVISNLLDEKSTLHITLAELQTLSWNLFVSALQRQTSEMLSDMEPPGHDLMPSSTMDVTRLLEAVLTTQDMSCALPDVRQTKSEEIVSVVVKPLMEHYEQMARSFLDPQSINTKEQKDLPPEALVYLLNSLHSLHGVLARLAFTGTQIAAVAERLEEVLTALTQSQTIHILARAGLHRIYDAINSAQEHEGDIPLAQRRIPGCSQEEIVDALREFNATYLSSPDTWELPEATQIAFPRPRNALRRRTADLVHSVYTKIYEEIMDPKSGYSNPWPEDIKTPVQVADLLLPSSANDTANPQ</sequence>
<dbReference type="PANTHER" id="PTHR21506:SF0">
    <property type="entry name" value="CONSERVED OLIGOMERIC GOLGI COMPLEX SUBUNIT 6"/>
    <property type="match status" value="1"/>
</dbReference>
<feature type="domain" description="Conserved Oligomeric Golgi complex subunit 6 C-terminal" evidence="13">
    <location>
        <begin position="232"/>
        <end position="682"/>
    </location>
</feature>
<proteinExistence type="inferred from homology"/>
<evidence type="ECO:0000256" key="9">
    <source>
        <dbReference type="ARBA" id="ARBA00023136"/>
    </source>
</evidence>
<organism evidence="16">
    <name type="scientific">Hymenolepis diminuta</name>
    <name type="common">Rat tapeworm</name>
    <dbReference type="NCBI Taxonomy" id="6216"/>
    <lineage>
        <taxon>Eukaryota</taxon>
        <taxon>Metazoa</taxon>
        <taxon>Spiralia</taxon>
        <taxon>Lophotrochozoa</taxon>
        <taxon>Platyhelminthes</taxon>
        <taxon>Cestoda</taxon>
        <taxon>Eucestoda</taxon>
        <taxon>Cyclophyllidea</taxon>
        <taxon>Hymenolepididae</taxon>
        <taxon>Hymenolepis</taxon>
    </lineage>
</organism>
<evidence type="ECO:0000313" key="14">
    <source>
        <dbReference type="EMBL" id="VDL60699.1"/>
    </source>
</evidence>
<evidence type="ECO:0000256" key="3">
    <source>
        <dbReference type="ARBA" id="ARBA00011023"/>
    </source>
</evidence>
<dbReference type="GO" id="GO:0017119">
    <property type="term" value="C:Golgi transport complex"/>
    <property type="evidence" value="ECO:0007669"/>
    <property type="project" value="UniProtKB-UniRule"/>
</dbReference>
<dbReference type="InterPro" id="IPR010490">
    <property type="entry name" value="COG6"/>
</dbReference>
<name>A0A158QF60_HYMDI</name>
<dbReference type="InterPro" id="IPR048369">
    <property type="entry name" value="COG6_C"/>
</dbReference>
<evidence type="ECO:0000256" key="1">
    <source>
        <dbReference type="ARBA" id="ARBA00003627"/>
    </source>
</evidence>
<evidence type="ECO:0000256" key="10">
    <source>
        <dbReference type="ARBA" id="ARBA00031348"/>
    </source>
</evidence>
<gene>
    <name evidence="14" type="ORF">HDID_LOCUS8381</name>
</gene>
<evidence type="ECO:0000256" key="4">
    <source>
        <dbReference type="ARBA" id="ARBA00011166"/>
    </source>
</evidence>
<dbReference type="GO" id="GO:0000139">
    <property type="term" value="C:Golgi membrane"/>
    <property type="evidence" value="ECO:0007669"/>
    <property type="project" value="UniProtKB-SubCell"/>
</dbReference>
<comment type="subunit">
    <text evidence="4">Component of the conserved oligomeric Golgi complex which is composed of eight different subunits and is required for normal Golgi morphology and localization.</text>
</comment>
<evidence type="ECO:0000313" key="16">
    <source>
        <dbReference type="WBParaSite" id="HDID_0000838301-mRNA-1"/>
    </source>
</evidence>
<evidence type="ECO:0000259" key="12">
    <source>
        <dbReference type="Pfam" id="PF06419"/>
    </source>
</evidence>
<dbReference type="Proteomes" id="UP000274504">
    <property type="component" value="Unassembled WGS sequence"/>
</dbReference>
<dbReference type="Pfam" id="PF06419">
    <property type="entry name" value="COG6_N"/>
    <property type="match status" value="1"/>
</dbReference>
<accession>A0A158QF60</accession>
<dbReference type="InterPro" id="IPR048368">
    <property type="entry name" value="COG6_N"/>
</dbReference>
<dbReference type="GO" id="GO:0015031">
    <property type="term" value="P:protein transport"/>
    <property type="evidence" value="ECO:0007669"/>
    <property type="project" value="UniProtKB-KW"/>
</dbReference>
<dbReference type="GO" id="GO:0006891">
    <property type="term" value="P:intra-Golgi vesicle-mediated transport"/>
    <property type="evidence" value="ECO:0007669"/>
    <property type="project" value="UniProtKB-UniRule"/>
</dbReference>
<evidence type="ECO:0000256" key="11">
    <source>
        <dbReference type="RuleBase" id="RU365075"/>
    </source>
</evidence>
<comment type="subcellular location">
    <subcellularLocation>
        <location evidence="2 11">Golgi apparatus membrane</location>
        <topology evidence="2 11">Peripheral membrane protein</topology>
    </subcellularLocation>
</comment>
<protein>
    <recommendedName>
        <fullName evidence="5 11">Conserved oligomeric Golgi complex subunit 6</fullName>
        <shortName evidence="11">COG complex subunit 6</shortName>
    </recommendedName>
    <alternativeName>
        <fullName evidence="10 11">Component of oligomeric Golgi complex 6</fullName>
    </alternativeName>
</protein>
<feature type="domain" description="Conserved oligomeric complex COG6 N-terminal" evidence="12">
    <location>
        <begin position="71"/>
        <end position="194"/>
    </location>
</feature>
<reference evidence="16" key="1">
    <citation type="submission" date="2016-04" db="UniProtKB">
        <authorList>
            <consortium name="WormBaseParasite"/>
        </authorList>
    </citation>
    <scope>IDENTIFICATION</scope>
</reference>
<dbReference type="PANTHER" id="PTHR21506">
    <property type="entry name" value="COMPONENT OF OLIGOMERIC GOLGI COMPLEX 6"/>
    <property type="match status" value="1"/>
</dbReference>
<keyword evidence="9 11" id="KW-0472">Membrane</keyword>
<evidence type="ECO:0000313" key="15">
    <source>
        <dbReference type="Proteomes" id="UP000274504"/>
    </source>
</evidence>
<keyword evidence="7 11" id="KW-0653">Protein transport</keyword>
<evidence type="ECO:0000259" key="13">
    <source>
        <dbReference type="Pfam" id="PF20653"/>
    </source>
</evidence>
<dbReference type="OrthoDB" id="272987at2759"/>
<dbReference type="Pfam" id="PF20653">
    <property type="entry name" value="COG6_C"/>
    <property type="match status" value="1"/>
</dbReference>
<evidence type="ECO:0000256" key="6">
    <source>
        <dbReference type="ARBA" id="ARBA00022448"/>
    </source>
</evidence>
<dbReference type="STRING" id="6216.A0A158QF60"/>
<evidence type="ECO:0000256" key="8">
    <source>
        <dbReference type="ARBA" id="ARBA00023034"/>
    </source>
</evidence>
<comment type="similarity">
    <text evidence="3 11">Belongs to the COG6 family.</text>
</comment>
<dbReference type="AlphaFoldDB" id="A0A158QF60"/>
<evidence type="ECO:0000256" key="5">
    <source>
        <dbReference type="ARBA" id="ARBA00020973"/>
    </source>
</evidence>
<keyword evidence="8 11" id="KW-0333">Golgi apparatus</keyword>
<reference evidence="14 15" key="2">
    <citation type="submission" date="2018-11" db="EMBL/GenBank/DDBJ databases">
        <authorList>
            <consortium name="Pathogen Informatics"/>
        </authorList>
    </citation>
    <scope>NUCLEOTIDE SEQUENCE [LARGE SCALE GENOMIC DNA]</scope>
</reference>
<dbReference type="SMART" id="SM01087">
    <property type="entry name" value="COG6"/>
    <property type="match status" value="1"/>
</dbReference>
<evidence type="ECO:0000256" key="2">
    <source>
        <dbReference type="ARBA" id="ARBA00004395"/>
    </source>
</evidence>
<evidence type="ECO:0000256" key="7">
    <source>
        <dbReference type="ARBA" id="ARBA00022927"/>
    </source>
</evidence>
<comment type="function">
    <text evidence="1 11">Required for normal Golgi function.</text>
</comment>
<dbReference type="WBParaSite" id="HDID_0000838301-mRNA-1">
    <property type="protein sequence ID" value="HDID_0000838301-mRNA-1"/>
    <property type="gene ID" value="HDID_0000838301"/>
</dbReference>
<dbReference type="EMBL" id="UYSG01011070">
    <property type="protein sequence ID" value="VDL60699.1"/>
    <property type="molecule type" value="Genomic_DNA"/>
</dbReference>